<dbReference type="Proteomes" id="UP000287527">
    <property type="component" value="Unassembled WGS sequence"/>
</dbReference>
<name>A0A3S3QK87_9FLAO</name>
<feature type="signal peptide" evidence="1">
    <location>
        <begin position="1"/>
        <end position="18"/>
    </location>
</feature>
<dbReference type="RefSeq" id="WP_128390419.1">
    <property type="nucleotide sequence ID" value="NZ_SBII01000009.1"/>
</dbReference>
<dbReference type="OrthoDB" id="1348384at2"/>
<gene>
    <name evidence="2" type="ORF">EPI11_13025</name>
</gene>
<protein>
    <submittedName>
        <fullName evidence="2">Uncharacterized protein</fullName>
    </submittedName>
</protein>
<dbReference type="AlphaFoldDB" id="A0A3S3QK87"/>
<accession>A0A3S3QK87</accession>
<evidence type="ECO:0000256" key="1">
    <source>
        <dbReference type="SAM" id="SignalP"/>
    </source>
</evidence>
<evidence type="ECO:0000313" key="2">
    <source>
        <dbReference type="EMBL" id="RWW98843.1"/>
    </source>
</evidence>
<comment type="caution">
    <text evidence="2">The sequence shown here is derived from an EMBL/GenBank/DDBJ whole genome shotgun (WGS) entry which is preliminary data.</text>
</comment>
<keyword evidence="3" id="KW-1185">Reference proteome</keyword>
<sequence>MKRLCTALLLLTGMFINAQTFGSTALSVKGTLDPSKPVMGQWQRQGNSTRATIQFAQTPTGINEAMALVDGMLLDNGLTFSDPDVYRSVEGKDLQGNVRNADLLNNSIQKGNSKINLAWNAKDGSVLQLFLGKNGYEVTVMNAYK</sequence>
<evidence type="ECO:0000313" key="3">
    <source>
        <dbReference type="Proteomes" id="UP000287527"/>
    </source>
</evidence>
<keyword evidence="1" id="KW-0732">Signal</keyword>
<proteinExistence type="predicted"/>
<feature type="chain" id="PRO_5018639851" evidence="1">
    <location>
        <begin position="19"/>
        <end position="145"/>
    </location>
</feature>
<organism evidence="2 3">
    <name type="scientific">Flavobacterium cerinum</name>
    <dbReference type="NCBI Taxonomy" id="2502784"/>
    <lineage>
        <taxon>Bacteria</taxon>
        <taxon>Pseudomonadati</taxon>
        <taxon>Bacteroidota</taxon>
        <taxon>Flavobacteriia</taxon>
        <taxon>Flavobacteriales</taxon>
        <taxon>Flavobacteriaceae</taxon>
        <taxon>Flavobacterium</taxon>
    </lineage>
</organism>
<dbReference type="EMBL" id="SBII01000009">
    <property type="protein sequence ID" value="RWW98843.1"/>
    <property type="molecule type" value="Genomic_DNA"/>
</dbReference>
<reference evidence="2 3" key="1">
    <citation type="submission" date="2019-01" db="EMBL/GenBank/DDBJ databases">
        <title>Flavobacterium sp. nov.,isolated from freshwater.</title>
        <authorList>
            <person name="Zhang R."/>
            <person name="Du Z.-J."/>
        </authorList>
    </citation>
    <scope>NUCLEOTIDE SEQUENCE [LARGE SCALE GENOMIC DNA]</scope>
    <source>
        <strain evidence="2 3">1E403</strain>
    </source>
</reference>